<organism evidence="2 3">
    <name type="scientific">Cryptococcus neoformans Tu259-1</name>
    <dbReference type="NCBI Taxonomy" id="1230072"/>
    <lineage>
        <taxon>Eukaryota</taxon>
        <taxon>Fungi</taxon>
        <taxon>Dikarya</taxon>
        <taxon>Basidiomycota</taxon>
        <taxon>Agaricomycotina</taxon>
        <taxon>Tremellomycetes</taxon>
        <taxon>Tremellales</taxon>
        <taxon>Cryptococcaceae</taxon>
        <taxon>Cryptococcus</taxon>
        <taxon>Cryptococcus neoformans species complex</taxon>
    </lineage>
</organism>
<dbReference type="EMBL" id="AMKT01000067">
    <property type="protein sequence ID" value="OXG16597.1"/>
    <property type="molecule type" value="Genomic_DNA"/>
</dbReference>
<feature type="region of interest" description="Disordered" evidence="1">
    <location>
        <begin position="593"/>
        <end position="647"/>
    </location>
</feature>
<evidence type="ECO:0000313" key="3">
    <source>
        <dbReference type="Proteomes" id="UP000199727"/>
    </source>
</evidence>
<gene>
    <name evidence="2" type="ORF">C361_04968</name>
</gene>
<feature type="compositionally biased region" description="Polar residues" evidence="1">
    <location>
        <begin position="290"/>
        <end position="302"/>
    </location>
</feature>
<feature type="compositionally biased region" description="Basic and acidic residues" evidence="1">
    <location>
        <begin position="829"/>
        <end position="844"/>
    </location>
</feature>
<feature type="compositionally biased region" description="Low complexity" evidence="1">
    <location>
        <begin position="135"/>
        <end position="146"/>
    </location>
</feature>
<feature type="region of interest" description="Disordered" evidence="1">
    <location>
        <begin position="829"/>
        <end position="854"/>
    </location>
</feature>
<protein>
    <submittedName>
        <fullName evidence="2">Uncharacterized protein</fullName>
    </submittedName>
</protein>
<comment type="caution">
    <text evidence="2">The sequence shown here is derived from an EMBL/GenBank/DDBJ whole genome shotgun (WGS) entry which is preliminary data.</text>
</comment>
<feature type="region of interest" description="Disordered" evidence="1">
    <location>
        <begin position="364"/>
        <end position="400"/>
    </location>
</feature>
<feature type="compositionally biased region" description="Polar residues" evidence="1">
    <location>
        <begin position="622"/>
        <end position="647"/>
    </location>
</feature>
<feature type="compositionally biased region" description="Basic and acidic residues" evidence="1">
    <location>
        <begin position="172"/>
        <end position="182"/>
    </location>
</feature>
<name>A0A854Q6K7_CRYNE</name>
<reference evidence="2 3" key="1">
    <citation type="submission" date="2017-06" db="EMBL/GenBank/DDBJ databases">
        <title>Global population genomics of the pathogenic fungus Cryptococcus neoformans var. grubii.</title>
        <authorList>
            <person name="Cuomo C."/>
            <person name="Litvintseva A."/>
            <person name="Chen Y."/>
            <person name="Young S."/>
            <person name="Zeng Q."/>
            <person name="Chapman S."/>
            <person name="Gujja S."/>
            <person name="Saif S."/>
            <person name="Birren B."/>
        </authorList>
    </citation>
    <scope>NUCLEOTIDE SEQUENCE [LARGE SCALE GENOMIC DNA]</scope>
    <source>
        <strain evidence="2 3">Tu259-1</strain>
    </source>
</reference>
<evidence type="ECO:0000313" key="2">
    <source>
        <dbReference type="EMBL" id="OXG16597.1"/>
    </source>
</evidence>
<dbReference type="AlphaFoldDB" id="A0A854Q6K7"/>
<feature type="compositionally biased region" description="Low complexity" evidence="1">
    <location>
        <begin position="546"/>
        <end position="562"/>
    </location>
</feature>
<dbReference type="OrthoDB" id="2564619at2759"/>
<dbReference type="Proteomes" id="UP000199727">
    <property type="component" value="Unassembled WGS sequence"/>
</dbReference>
<proteinExistence type="predicted"/>
<feature type="compositionally biased region" description="Low complexity" evidence="1">
    <location>
        <begin position="784"/>
        <end position="793"/>
    </location>
</feature>
<feature type="region of interest" description="Disordered" evidence="1">
    <location>
        <begin position="54"/>
        <end position="217"/>
    </location>
</feature>
<evidence type="ECO:0000256" key="1">
    <source>
        <dbReference type="SAM" id="MobiDB-lite"/>
    </source>
</evidence>
<feature type="compositionally biased region" description="Polar residues" evidence="1">
    <location>
        <begin position="374"/>
        <end position="385"/>
    </location>
</feature>
<accession>A0A854Q6K7</accession>
<feature type="region of interest" description="Disordered" evidence="1">
    <location>
        <begin position="536"/>
        <end position="575"/>
    </location>
</feature>
<feature type="compositionally biased region" description="Polar residues" evidence="1">
    <location>
        <begin position="205"/>
        <end position="216"/>
    </location>
</feature>
<feature type="region of interest" description="Disordered" evidence="1">
    <location>
        <begin position="777"/>
        <end position="806"/>
    </location>
</feature>
<feature type="region of interest" description="Disordered" evidence="1">
    <location>
        <begin position="269"/>
        <end position="302"/>
    </location>
</feature>
<sequence length="953" mass="105273">MEARSTYYLDISAGSPVPDVNALAILPTIFMRGQTPQPVIQNQVAVRGLTSIPEAPSSANRQEQQGIVHLQPRPMPQDIPEKDHKRSSAGTFGTKNGEYPSIYSITSSNAPPERHIPSNVFDTPRATNQTKRRSLSYSPTSRSTSPQKFSTSKTVDDTATVAMRLAMGTTSPDDRAGQRETESESQIEDYLRRQSKGNQRRIAPASSSAGFRFESTTDLDNDLEDEMKTSKKEFRKSKVDQMLGEGAEYARMTMEMNRKSVRKALEGTVKQTSTGPVPPPRTHKHCPSAPANSLHTSSPTKSINSVRKGFTYAEALVSPVTTTNFPTSHFHSLSLRKSASIDSLPSLHPSLTDSVNLERRPLLKQPLPPLPTQHRPTQSTITISRPSLPPFPSVNQALSTSSTLTSSQRTILIRRTRKLEALLGETLSESQISQHVVDPLNSVKEFDTQMKEGWPDSPPAGWGKRVPEWEREDCLVQRVKGENGEEGGEGKAKSLAQKTLAALNLTSKKPEGDDLKVYVSRQMRVTETVTYGEASTKASVNRAEPVSVTVSSTSANSISADSQWPAENGGDEGKKVRRQQLAKLQRLLGVPIPPEVVNPASQIDPHISYTPDKRRDSDRTLAATTSSQADSLSDQSFMTFDDPSTGNRWSRLRNLHKRMGNGSMAVAEGKSLVSDDGASFMDLGEDKKLLKEEKAFAKKKVAKLEHVLGDKPPSSMYNPSSSFRAPLSNNANNQRLSLYESYSASLRGLLYLVDHDQPKLAQVMDSLHCPLLDDQPEWDHRSRASASSGNRAGIPSSPILEPLVSNRRGTGDVYDFLQSDPPRAEFRMQQNREDGELEKPDSHSRTARKRRTGKLSQFFGESVEQLSKPLDEEPTNTVPCARRQSMSASRQAGGGKWKGRGDTIDAMLGEMWRSVQTEMGRGGLKKDEVDRLGDLMSVLRERKRERNGYWESV</sequence>